<proteinExistence type="predicted"/>
<dbReference type="SUPFAM" id="SSF47413">
    <property type="entry name" value="lambda repressor-like DNA-binding domains"/>
    <property type="match status" value="1"/>
</dbReference>
<dbReference type="Pfam" id="PF01381">
    <property type="entry name" value="HTH_3"/>
    <property type="match status" value="1"/>
</dbReference>
<dbReference type="PROSITE" id="PS50943">
    <property type="entry name" value="HTH_CROC1"/>
    <property type="match status" value="1"/>
</dbReference>
<keyword evidence="3" id="KW-1185">Reference proteome</keyword>
<name>A0A1H3TPI1_9BACT</name>
<evidence type="ECO:0000313" key="3">
    <source>
        <dbReference type="Proteomes" id="UP000199663"/>
    </source>
</evidence>
<gene>
    <name evidence="2" type="ORF">SAMN05444412_11957</name>
</gene>
<feature type="domain" description="HTH cro/C1-type" evidence="1">
    <location>
        <begin position="7"/>
        <end position="61"/>
    </location>
</feature>
<dbReference type="InterPro" id="IPR001387">
    <property type="entry name" value="Cro/C1-type_HTH"/>
</dbReference>
<comment type="caution">
    <text evidence="2">The sequence shown here is derived from an EMBL/GenBank/DDBJ whole genome shotgun (WGS) entry which is preliminary data.</text>
</comment>
<dbReference type="Gene3D" id="1.10.260.40">
    <property type="entry name" value="lambda repressor-like DNA-binding domains"/>
    <property type="match status" value="1"/>
</dbReference>
<protein>
    <submittedName>
        <fullName evidence="2">Transcriptional regulator, y4mF family</fullName>
    </submittedName>
</protein>
<dbReference type="CDD" id="cd00093">
    <property type="entry name" value="HTH_XRE"/>
    <property type="match status" value="1"/>
</dbReference>
<organism evidence="2 3">
    <name type="scientific">Rhodonellum ikkaensis</name>
    <dbReference type="NCBI Taxonomy" id="336829"/>
    <lineage>
        <taxon>Bacteria</taxon>
        <taxon>Pseudomonadati</taxon>
        <taxon>Bacteroidota</taxon>
        <taxon>Cytophagia</taxon>
        <taxon>Cytophagales</taxon>
        <taxon>Cytophagaceae</taxon>
        <taxon>Rhodonellum</taxon>
    </lineage>
</organism>
<evidence type="ECO:0000259" key="1">
    <source>
        <dbReference type="PROSITE" id="PS50943"/>
    </source>
</evidence>
<dbReference type="InterPro" id="IPR017507">
    <property type="entry name" value="Tscrpt_reg_HipB-like"/>
</dbReference>
<dbReference type="NCBIfam" id="TIGR03070">
    <property type="entry name" value="couple_hipB"/>
    <property type="match status" value="1"/>
</dbReference>
<dbReference type="RefSeq" id="WP_019600167.1">
    <property type="nucleotide sequence ID" value="NZ_FNQC01000019.1"/>
</dbReference>
<evidence type="ECO:0000313" key="2">
    <source>
        <dbReference type="EMBL" id="SDZ51731.1"/>
    </source>
</evidence>
<dbReference type="EMBL" id="FNQC01000019">
    <property type="protein sequence ID" value="SDZ51731.1"/>
    <property type="molecule type" value="Genomic_DNA"/>
</dbReference>
<reference evidence="2 3" key="1">
    <citation type="submission" date="2016-10" db="EMBL/GenBank/DDBJ databases">
        <authorList>
            <person name="Varghese N."/>
            <person name="Submissions S."/>
        </authorList>
    </citation>
    <scope>NUCLEOTIDE SEQUENCE [LARGE SCALE GENOMIC DNA]</scope>
    <source>
        <strain evidence="2 3">DSM 17997</strain>
    </source>
</reference>
<dbReference type="InterPro" id="IPR010982">
    <property type="entry name" value="Lambda_DNA-bd_dom_sf"/>
</dbReference>
<sequence length="70" mass="7873">MGLAKFVKEKRNAVKLTQPELASKAGVGLRFLRDLEQGKETLKMDKVNQVLSMFGYELGPVPKSEQNHDK</sequence>
<dbReference type="Proteomes" id="UP000199663">
    <property type="component" value="Unassembled WGS sequence"/>
</dbReference>
<accession>A0A1H3TPI1</accession>